<dbReference type="InterPro" id="IPR005490">
    <property type="entry name" value="LD_TPept_cat_dom"/>
</dbReference>
<keyword evidence="4" id="KW-1185">Reference proteome</keyword>
<dbReference type="PANTHER" id="PTHR38589">
    <property type="entry name" value="BLR0621 PROTEIN"/>
    <property type="match status" value="1"/>
</dbReference>
<protein>
    <recommendedName>
        <fullName evidence="2">L,D-TPase catalytic domain-containing protein</fullName>
    </recommendedName>
</protein>
<proteinExistence type="predicted"/>
<dbReference type="EMBL" id="BSSD01000012">
    <property type="protein sequence ID" value="GLW95108.1"/>
    <property type="molecule type" value="Genomic_DNA"/>
</dbReference>
<evidence type="ECO:0000313" key="4">
    <source>
        <dbReference type="Proteomes" id="UP001165042"/>
    </source>
</evidence>
<evidence type="ECO:0000313" key="3">
    <source>
        <dbReference type="EMBL" id="GLW95108.1"/>
    </source>
</evidence>
<keyword evidence="1" id="KW-0732">Signal</keyword>
<feature type="domain" description="L,D-TPase catalytic" evidence="2">
    <location>
        <begin position="71"/>
        <end position="211"/>
    </location>
</feature>
<comment type="caution">
    <text evidence="3">The sequence shown here is derived from an EMBL/GenBank/DDBJ whole genome shotgun (WGS) entry which is preliminary data.</text>
</comment>
<dbReference type="GO" id="GO:0016740">
    <property type="term" value="F:transferase activity"/>
    <property type="evidence" value="ECO:0007669"/>
    <property type="project" value="InterPro"/>
</dbReference>
<evidence type="ECO:0000259" key="2">
    <source>
        <dbReference type="Pfam" id="PF03734"/>
    </source>
</evidence>
<accession>A0A9W6QRA1</accession>
<dbReference type="PANTHER" id="PTHR38589:SF1">
    <property type="entry name" value="BLR0621 PROTEIN"/>
    <property type="match status" value="1"/>
</dbReference>
<organism evidence="3 4">
    <name type="scientific">Actinokineospora globicatena</name>
    <dbReference type="NCBI Taxonomy" id="103729"/>
    <lineage>
        <taxon>Bacteria</taxon>
        <taxon>Bacillati</taxon>
        <taxon>Actinomycetota</taxon>
        <taxon>Actinomycetes</taxon>
        <taxon>Pseudonocardiales</taxon>
        <taxon>Pseudonocardiaceae</taxon>
        <taxon>Actinokineospora</taxon>
    </lineage>
</organism>
<dbReference type="RefSeq" id="WP_253841726.1">
    <property type="nucleotide sequence ID" value="NZ_BAAAVC010000004.1"/>
</dbReference>
<gene>
    <name evidence="3" type="ORF">Aglo03_59240</name>
</gene>
<sequence>MRVLLAGLLLLVTPGMAAAQARGLPLAYGGSAGQVVTVVVGAPGATTGTLTGWRRTATGWVAEVGPVSAFVGKAGVGQASEGSTKTPVGVWGLTEAFGHRPGNGTRVPYKQVDTWDWWVSDVGSAHYNKPYRCAPGSCPFNEGAGENLGKVGYAYDRAVVMDYNRAPVVRGAGSAFFLHVSTGRPTAGCVSVPAPALDAVLAWLDPAARPVINVGVG</sequence>
<evidence type="ECO:0000256" key="1">
    <source>
        <dbReference type="SAM" id="SignalP"/>
    </source>
</evidence>
<name>A0A9W6QRA1_9PSEU</name>
<feature type="signal peptide" evidence="1">
    <location>
        <begin position="1"/>
        <end position="19"/>
    </location>
</feature>
<feature type="chain" id="PRO_5040845988" description="L,D-TPase catalytic domain-containing protein" evidence="1">
    <location>
        <begin position="20"/>
        <end position="217"/>
    </location>
</feature>
<reference evidence="3" key="1">
    <citation type="submission" date="2023-02" db="EMBL/GenBank/DDBJ databases">
        <title>Actinokineospora globicatena NBRC 15670.</title>
        <authorList>
            <person name="Ichikawa N."/>
            <person name="Sato H."/>
            <person name="Tonouchi N."/>
        </authorList>
    </citation>
    <scope>NUCLEOTIDE SEQUENCE</scope>
    <source>
        <strain evidence="3">NBRC 15670</strain>
    </source>
</reference>
<dbReference type="AlphaFoldDB" id="A0A9W6QRA1"/>
<dbReference type="Proteomes" id="UP001165042">
    <property type="component" value="Unassembled WGS sequence"/>
</dbReference>
<dbReference type="Pfam" id="PF03734">
    <property type="entry name" value="YkuD"/>
    <property type="match status" value="1"/>
</dbReference>